<comment type="caution">
    <text evidence="3">The sequence shown here is derived from an EMBL/GenBank/DDBJ whole genome shotgun (WGS) entry which is preliminary data.</text>
</comment>
<reference evidence="3" key="1">
    <citation type="journal article" date="2022" name="bioRxiv">
        <title>Sequencing and chromosome-scale assembly of the giantPleurodeles waltlgenome.</title>
        <authorList>
            <person name="Brown T."/>
            <person name="Elewa A."/>
            <person name="Iarovenko S."/>
            <person name="Subramanian E."/>
            <person name="Araus A.J."/>
            <person name="Petzold A."/>
            <person name="Susuki M."/>
            <person name="Suzuki K.-i.T."/>
            <person name="Hayashi T."/>
            <person name="Toyoda A."/>
            <person name="Oliveira C."/>
            <person name="Osipova E."/>
            <person name="Leigh N.D."/>
            <person name="Simon A."/>
            <person name="Yun M.H."/>
        </authorList>
    </citation>
    <scope>NUCLEOTIDE SEQUENCE</scope>
    <source>
        <strain evidence="3">20211129_DDA</strain>
        <tissue evidence="3">Liver</tissue>
    </source>
</reference>
<gene>
    <name evidence="3" type="ORF">NDU88_003153</name>
</gene>
<proteinExistence type="predicted"/>
<organism evidence="3 4">
    <name type="scientific">Pleurodeles waltl</name>
    <name type="common">Iberian ribbed newt</name>
    <dbReference type="NCBI Taxonomy" id="8319"/>
    <lineage>
        <taxon>Eukaryota</taxon>
        <taxon>Metazoa</taxon>
        <taxon>Chordata</taxon>
        <taxon>Craniata</taxon>
        <taxon>Vertebrata</taxon>
        <taxon>Euteleostomi</taxon>
        <taxon>Amphibia</taxon>
        <taxon>Batrachia</taxon>
        <taxon>Caudata</taxon>
        <taxon>Salamandroidea</taxon>
        <taxon>Salamandridae</taxon>
        <taxon>Pleurodelinae</taxon>
        <taxon>Pleurodeles</taxon>
    </lineage>
</organism>
<dbReference type="EMBL" id="JANPWB010000008">
    <property type="protein sequence ID" value="KAJ1162686.1"/>
    <property type="molecule type" value="Genomic_DNA"/>
</dbReference>
<dbReference type="AlphaFoldDB" id="A0AAV7SFB7"/>
<keyword evidence="4" id="KW-1185">Reference proteome</keyword>
<evidence type="ECO:0000313" key="3">
    <source>
        <dbReference type="EMBL" id="KAJ1162686.1"/>
    </source>
</evidence>
<keyword evidence="2" id="KW-1133">Transmembrane helix</keyword>
<keyword evidence="2" id="KW-0812">Transmembrane</keyword>
<feature type="region of interest" description="Disordered" evidence="1">
    <location>
        <begin position="129"/>
        <end position="148"/>
    </location>
</feature>
<dbReference type="Proteomes" id="UP001066276">
    <property type="component" value="Chromosome 4_2"/>
</dbReference>
<protein>
    <submittedName>
        <fullName evidence="3">Uncharacterized protein</fullName>
    </submittedName>
</protein>
<sequence>MFNLAWGLQINAAAAPNPHCSTGSCEQVGEKGSSDIDAEVSSSQAHTVPLHLIIFAVSGAVLVSFAILILLTYRSKLQYCLPENKRQPLSLAGDRRNCYELNSILHLEEGVENQTDIVYTAPEFKRTSTQRQPLRMEPETEYSVLCHQ</sequence>
<name>A0AAV7SFB7_PLEWA</name>
<keyword evidence="2" id="KW-0472">Membrane</keyword>
<accession>A0AAV7SFB7</accession>
<evidence type="ECO:0000256" key="2">
    <source>
        <dbReference type="SAM" id="Phobius"/>
    </source>
</evidence>
<feature type="transmembrane region" description="Helical" evidence="2">
    <location>
        <begin position="50"/>
        <end position="71"/>
    </location>
</feature>
<evidence type="ECO:0000313" key="4">
    <source>
        <dbReference type="Proteomes" id="UP001066276"/>
    </source>
</evidence>
<evidence type="ECO:0000256" key="1">
    <source>
        <dbReference type="SAM" id="MobiDB-lite"/>
    </source>
</evidence>